<dbReference type="Gene3D" id="1.10.10.10">
    <property type="entry name" value="Winged helix-like DNA-binding domain superfamily/Winged helix DNA-binding domain"/>
    <property type="match status" value="1"/>
</dbReference>
<dbReference type="Proteomes" id="UP000185696">
    <property type="component" value="Unassembled WGS sequence"/>
</dbReference>
<dbReference type="InterPro" id="IPR000792">
    <property type="entry name" value="Tscrpt_reg_LuxR_C"/>
</dbReference>
<dbReference type="RefSeq" id="WP_075137174.1">
    <property type="nucleotide sequence ID" value="NZ_MSIF01000025.1"/>
</dbReference>
<dbReference type="PANTHER" id="PTHR43133:SF50">
    <property type="entry name" value="ECF RNA POLYMERASE SIGMA FACTOR SIGM"/>
    <property type="match status" value="1"/>
</dbReference>
<dbReference type="PANTHER" id="PTHR43133">
    <property type="entry name" value="RNA POLYMERASE ECF-TYPE SIGMA FACTO"/>
    <property type="match status" value="1"/>
</dbReference>
<evidence type="ECO:0000256" key="2">
    <source>
        <dbReference type="ARBA" id="ARBA00023015"/>
    </source>
</evidence>
<dbReference type="InterPro" id="IPR013324">
    <property type="entry name" value="RNA_pol_sigma_r3/r4-like"/>
</dbReference>
<accession>A0A7Z0WF07</accession>
<dbReference type="InterPro" id="IPR013325">
    <property type="entry name" value="RNA_pol_sigma_r2"/>
</dbReference>
<keyword evidence="8" id="KW-1185">Reference proteome</keyword>
<dbReference type="Pfam" id="PF08281">
    <property type="entry name" value="Sigma70_r4_2"/>
    <property type="match status" value="1"/>
</dbReference>
<dbReference type="CDD" id="cd06171">
    <property type="entry name" value="Sigma70_r4"/>
    <property type="match status" value="1"/>
</dbReference>
<gene>
    <name evidence="7" type="ORF">BLA60_34045</name>
</gene>
<evidence type="ECO:0000256" key="5">
    <source>
        <dbReference type="ARBA" id="ARBA00023163"/>
    </source>
</evidence>
<dbReference type="GO" id="GO:0016987">
    <property type="term" value="F:sigma factor activity"/>
    <property type="evidence" value="ECO:0007669"/>
    <property type="project" value="UniProtKB-KW"/>
</dbReference>
<keyword evidence="4" id="KW-0238">DNA-binding</keyword>
<keyword evidence="3" id="KW-0731">Sigma factor</keyword>
<evidence type="ECO:0000256" key="3">
    <source>
        <dbReference type="ARBA" id="ARBA00023082"/>
    </source>
</evidence>
<dbReference type="InterPro" id="IPR039425">
    <property type="entry name" value="RNA_pol_sigma-70-like"/>
</dbReference>
<dbReference type="NCBIfam" id="TIGR02937">
    <property type="entry name" value="sigma70-ECF"/>
    <property type="match status" value="1"/>
</dbReference>
<dbReference type="OrthoDB" id="3692620at2"/>
<evidence type="ECO:0000256" key="4">
    <source>
        <dbReference type="ARBA" id="ARBA00023125"/>
    </source>
</evidence>
<dbReference type="SUPFAM" id="SSF88946">
    <property type="entry name" value="Sigma2 domain of RNA polymerase sigma factors"/>
    <property type="match status" value="1"/>
</dbReference>
<dbReference type="GO" id="GO:0003677">
    <property type="term" value="F:DNA binding"/>
    <property type="evidence" value="ECO:0007669"/>
    <property type="project" value="UniProtKB-KW"/>
</dbReference>
<evidence type="ECO:0000313" key="8">
    <source>
        <dbReference type="Proteomes" id="UP000185696"/>
    </source>
</evidence>
<dbReference type="InterPro" id="IPR013249">
    <property type="entry name" value="RNA_pol_sigma70_r4_t2"/>
</dbReference>
<dbReference type="Gene3D" id="1.10.1740.10">
    <property type="match status" value="1"/>
</dbReference>
<dbReference type="GO" id="GO:0006352">
    <property type="term" value="P:DNA-templated transcription initiation"/>
    <property type="evidence" value="ECO:0007669"/>
    <property type="project" value="InterPro"/>
</dbReference>
<name>A0A7Z0WF07_9PSEU</name>
<dbReference type="SUPFAM" id="SSF88659">
    <property type="entry name" value="Sigma3 and sigma4 domains of RNA polymerase sigma factors"/>
    <property type="match status" value="1"/>
</dbReference>
<proteinExistence type="inferred from homology"/>
<sequence>MDFDEFLREQLGPLTRFAGVLTADAHLAQDLTQDALVRAHARWGRIGRMDRPDLYVRRMITNGFLSWRRLLSVRSTRTVPDIGEFSRATTPDPATRLADRDQVSALLATLPRRQRAVVVLRFYEGLTDTEIAAILGCAAGTVRSHLSRALAELRTQVHPVEVTEP</sequence>
<dbReference type="InterPro" id="IPR036388">
    <property type="entry name" value="WH-like_DNA-bd_sf"/>
</dbReference>
<dbReference type="NCBIfam" id="TIGR02983">
    <property type="entry name" value="SigE-fam_strep"/>
    <property type="match status" value="1"/>
</dbReference>
<organism evidence="7 8">
    <name type="scientific">Actinophytocola xinjiangensis</name>
    <dbReference type="NCBI Taxonomy" id="485602"/>
    <lineage>
        <taxon>Bacteria</taxon>
        <taxon>Bacillati</taxon>
        <taxon>Actinomycetota</taxon>
        <taxon>Actinomycetes</taxon>
        <taxon>Pseudonocardiales</taxon>
        <taxon>Pseudonocardiaceae</taxon>
    </lineage>
</organism>
<dbReference type="Pfam" id="PF04542">
    <property type="entry name" value="Sigma70_r2"/>
    <property type="match status" value="1"/>
</dbReference>
<dbReference type="AlphaFoldDB" id="A0A7Z0WF07"/>
<comment type="similarity">
    <text evidence="1">Belongs to the sigma-70 factor family. ECF subfamily.</text>
</comment>
<protein>
    <submittedName>
        <fullName evidence="7">RNA polymerase subunit sigma-24</fullName>
    </submittedName>
</protein>
<keyword evidence="5" id="KW-0804">Transcription</keyword>
<dbReference type="InterPro" id="IPR014325">
    <property type="entry name" value="RNA_pol_sigma-E_actinobac"/>
</dbReference>
<dbReference type="InterPro" id="IPR014284">
    <property type="entry name" value="RNA_pol_sigma-70_dom"/>
</dbReference>
<keyword evidence="2" id="KW-0805">Transcription regulation</keyword>
<evidence type="ECO:0000259" key="6">
    <source>
        <dbReference type="SMART" id="SM00421"/>
    </source>
</evidence>
<dbReference type="SMART" id="SM00421">
    <property type="entry name" value="HTH_LUXR"/>
    <property type="match status" value="1"/>
</dbReference>
<reference evidence="7 8" key="1">
    <citation type="submission" date="2016-12" db="EMBL/GenBank/DDBJ databases">
        <title>The draft genome sequence of Actinophytocola xinjiangensis.</title>
        <authorList>
            <person name="Wang W."/>
            <person name="Yuan L."/>
        </authorList>
    </citation>
    <scope>NUCLEOTIDE SEQUENCE [LARGE SCALE GENOMIC DNA]</scope>
    <source>
        <strain evidence="7 8">CGMCC 4.4663</strain>
    </source>
</reference>
<dbReference type="InterPro" id="IPR007627">
    <property type="entry name" value="RNA_pol_sigma70_r2"/>
</dbReference>
<comment type="caution">
    <text evidence="7">The sequence shown here is derived from an EMBL/GenBank/DDBJ whole genome shotgun (WGS) entry which is preliminary data.</text>
</comment>
<dbReference type="EMBL" id="MSIF01000025">
    <property type="protein sequence ID" value="OLF05814.1"/>
    <property type="molecule type" value="Genomic_DNA"/>
</dbReference>
<evidence type="ECO:0000313" key="7">
    <source>
        <dbReference type="EMBL" id="OLF05814.1"/>
    </source>
</evidence>
<evidence type="ECO:0000256" key="1">
    <source>
        <dbReference type="ARBA" id="ARBA00010641"/>
    </source>
</evidence>
<feature type="domain" description="HTH luxR-type" evidence="6">
    <location>
        <begin position="107"/>
        <end position="163"/>
    </location>
</feature>